<comment type="caution">
    <text evidence="2">The sequence shown here is derived from an EMBL/GenBank/DDBJ whole genome shotgun (WGS) entry which is preliminary data.</text>
</comment>
<dbReference type="PROSITE" id="PS50943">
    <property type="entry name" value="HTH_CROC1"/>
    <property type="match status" value="1"/>
</dbReference>
<dbReference type="CDD" id="cd00093">
    <property type="entry name" value="HTH_XRE"/>
    <property type="match status" value="1"/>
</dbReference>
<dbReference type="EMBL" id="JAGIOP010000003">
    <property type="protein sequence ID" value="MBP2456300.1"/>
    <property type="molecule type" value="Genomic_DNA"/>
</dbReference>
<proteinExistence type="predicted"/>
<dbReference type="Gene3D" id="1.10.260.40">
    <property type="entry name" value="lambda repressor-like DNA-binding domains"/>
    <property type="match status" value="1"/>
</dbReference>
<sequence>MLTYTEQAARHLADLIDKARAEQGWSVADLATHAGVSRPTVSRLINHAQIPVRQRTRDAIGIALGWQPGACDAVLAGAQLSQTQDVLAVGAEAASRLAREVDRARLDIGLNKLELSRIAGVARPVVSRLINHGEVPARFAVRDAIGVAVGWESGSCEAVLAGGAPTMAASAQWAQVVAQRLEDLAAQAEQAAADSERQAQCWHAIAESAADSAAESERRAAHWRTVGTDARAAVRLARRGGRDVPNGNNGC</sequence>
<dbReference type="InterPro" id="IPR000843">
    <property type="entry name" value="HTH_LacI"/>
</dbReference>
<dbReference type="Pfam" id="PF00356">
    <property type="entry name" value="LacI"/>
    <property type="match status" value="1"/>
</dbReference>
<dbReference type="Proteomes" id="UP000694460">
    <property type="component" value="Unassembled WGS sequence"/>
</dbReference>
<keyword evidence="3" id="KW-1185">Reference proteome</keyword>
<dbReference type="RefSeq" id="WP_209923934.1">
    <property type="nucleotide sequence ID" value="NZ_JAGIOP010000003.1"/>
</dbReference>
<dbReference type="InterPro" id="IPR001387">
    <property type="entry name" value="Cro/C1-type_HTH"/>
</dbReference>
<protein>
    <submittedName>
        <fullName evidence="2">DNA-binding Xre family transcriptional regulator</fullName>
    </submittedName>
</protein>
<dbReference type="GO" id="GO:0003677">
    <property type="term" value="F:DNA binding"/>
    <property type="evidence" value="ECO:0007669"/>
    <property type="project" value="UniProtKB-KW"/>
</dbReference>
<dbReference type="InterPro" id="IPR010982">
    <property type="entry name" value="Lambda_DNA-bd_dom_sf"/>
</dbReference>
<name>A0ABS5A3F8_9MYCO</name>
<feature type="domain" description="HTH cro/C1-type" evidence="1">
    <location>
        <begin position="16"/>
        <end position="46"/>
    </location>
</feature>
<evidence type="ECO:0000313" key="3">
    <source>
        <dbReference type="Proteomes" id="UP000694460"/>
    </source>
</evidence>
<gene>
    <name evidence="2" type="ORF">JOF57_006276</name>
</gene>
<dbReference type="PROSITE" id="PS00356">
    <property type="entry name" value="HTH_LACI_1"/>
    <property type="match status" value="1"/>
</dbReference>
<evidence type="ECO:0000313" key="2">
    <source>
        <dbReference type="EMBL" id="MBP2456300.1"/>
    </source>
</evidence>
<keyword evidence="2" id="KW-0238">DNA-binding</keyword>
<reference evidence="2 3" key="1">
    <citation type="submission" date="2021-03" db="EMBL/GenBank/DDBJ databases">
        <title>Sequencing the genomes of 1000 actinobacteria strains.</title>
        <authorList>
            <person name="Klenk H.-P."/>
        </authorList>
    </citation>
    <scope>NUCLEOTIDE SEQUENCE [LARGE SCALE GENOMIC DNA]</scope>
    <source>
        <strain evidence="2 3">DSM 46713</strain>
    </source>
</reference>
<organism evidence="2 3">
    <name type="scientific">Mycolicibacterium lutetiense</name>
    <dbReference type="NCBI Taxonomy" id="1641992"/>
    <lineage>
        <taxon>Bacteria</taxon>
        <taxon>Bacillati</taxon>
        <taxon>Actinomycetota</taxon>
        <taxon>Actinomycetes</taxon>
        <taxon>Mycobacteriales</taxon>
        <taxon>Mycobacteriaceae</taxon>
        <taxon>Mycolicibacterium</taxon>
    </lineage>
</organism>
<accession>A0ABS5A3F8</accession>
<dbReference type="SUPFAM" id="SSF47413">
    <property type="entry name" value="lambda repressor-like DNA-binding domains"/>
    <property type="match status" value="1"/>
</dbReference>
<evidence type="ECO:0000259" key="1">
    <source>
        <dbReference type="PROSITE" id="PS50943"/>
    </source>
</evidence>